<evidence type="ECO:0000259" key="3">
    <source>
        <dbReference type="PROSITE" id="PS51841"/>
    </source>
</evidence>
<gene>
    <name evidence="4" type="ORF">ENN90_09380</name>
</gene>
<dbReference type="EMBL" id="DSDK01000505">
    <property type="protein sequence ID" value="HDR51808.1"/>
    <property type="molecule type" value="Genomic_DNA"/>
</dbReference>
<dbReference type="SUPFAM" id="SSF74853">
    <property type="entry name" value="Lamin A/C globular tail domain"/>
    <property type="match status" value="1"/>
</dbReference>
<reference evidence="4" key="1">
    <citation type="journal article" date="2020" name="mSystems">
        <title>Genome- and Community-Level Interaction Insights into Carbon Utilization and Element Cycling Functions of Hydrothermarchaeota in Hydrothermal Sediment.</title>
        <authorList>
            <person name="Zhou Z."/>
            <person name="Liu Y."/>
            <person name="Xu W."/>
            <person name="Pan J."/>
            <person name="Luo Z.H."/>
            <person name="Li M."/>
        </authorList>
    </citation>
    <scope>NUCLEOTIDE SEQUENCE [LARGE SCALE GENOMIC DNA]</scope>
    <source>
        <strain evidence="4">SpSt-1217</strain>
    </source>
</reference>
<evidence type="ECO:0000313" key="4">
    <source>
        <dbReference type="EMBL" id="HDR51808.1"/>
    </source>
</evidence>
<feature type="signal peptide" evidence="1">
    <location>
        <begin position="1"/>
        <end position="22"/>
    </location>
</feature>
<name>A0A831LLG9_9BACT</name>
<protein>
    <recommendedName>
        <fullName evidence="5">Lamin Tail Domain</fullName>
    </recommendedName>
</protein>
<keyword evidence="1" id="KW-0732">Signal</keyword>
<evidence type="ECO:0008006" key="5">
    <source>
        <dbReference type="Google" id="ProtNLM"/>
    </source>
</evidence>
<feature type="chain" id="PRO_5032459776" description="Lamin Tail Domain" evidence="1">
    <location>
        <begin position="23"/>
        <end position="181"/>
    </location>
</feature>
<dbReference type="AlphaFoldDB" id="A0A831LLG9"/>
<organism evidence="4">
    <name type="scientific">Mariniphaga anaerophila</name>
    <dbReference type="NCBI Taxonomy" id="1484053"/>
    <lineage>
        <taxon>Bacteria</taxon>
        <taxon>Pseudomonadati</taxon>
        <taxon>Bacteroidota</taxon>
        <taxon>Bacteroidia</taxon>
        <taxon>Marinilabiliales</taxon>
        <taxon>Prolixibacteraceae</taxon>
        <taxon>Mariniphaga</taxon>
    </lineage>
</organism>
<dbReference type="Pfam" id="PF00932">
    <property type="entry name" value="LTD"/>
    <property type="match status" value="1"/>
</dbReference>
<dbReference type="PROSITE" id="PS51820">
    <property type="entry name" value="PA14"/>
    <property type="match status" value="1"/>
</dbReference>
<feature type="domain" description="PA14" evidence="2">
    <location>
        <begin position="104"/>
        <end position="181"/>
    </location>
</feature>
<evidence type="ECO:0000256" key="1">
    <source>
        <dbReference type="SAM" id="SignalP"/>
    </source>
</evidence>
<accession>A0A831LLG9</accession>
<dbReference type="PROSITE" id="PS51841">
    <property type="entry name" value="LTD"/>
    <property type="match status" value="1"/>
</dbReference>
<dbReference type="InterPro" id="IPR001322">
    <property type="entry name" value="Lamin_tail_dom"/>
</dbReference>
<comment type="caution">
    <text evidence="4">The sequence shown here is derived from an EMBL/GenBank/DDBJ whole genome shotgun (WGS) entry which is preliminary data.</text>
</comment>
<proteinExistence type="predicted"/>
<feature type="domain" description="LTD" evidence="3">
    <location>
        <begin position="12"/>
        <end position="133"/>
    </location>
</feature>
<feature type="non-terminal residue" evidence="4">
    <location>
        <position position="181"/>
    </location>
</feature>
<dbReference type="Gene3D" id="2.60.40.1260">
    <property type="entry name" value="Lamin Tail domain"/>
    <property type="match status" value="1"/>
</dbReference>
<dbReference type="InterPro" id="IPR037524">
    <property type="entry name" value="PA14/GLEYA"/>
</dbReference>
<dbReference type="InterPro" id="IPR036415">
    <property type="entry name" value="Lamin_tail_dom_sf"/>
</dbReference>
<evidence type="ECO:0000259" key="2">
    <source>
        <dbReference type="PROSITE" id="PS51820"/>
    </source>
</evidence>
<dbReference type="Proteomes" id="UP000886047">
    <property type="component" value="Unassembled WGS sequence"/>
</dbReference>
<sequence>MRNLVLLLALLHLVTFTRSALGQSIKINEIMSSNSSAIADDDGDYSDWIELYNAGQETVQLEGWGLSDNYDNPFKWVFPEYNMKTGEYLLVWASGKDRRPVAGDWINGVMREVYPNISGTSLSNLIQHHSYPDNPGSFQIIKDKFEAPIDVADNYGQRMHGLLKAPATGNFIFWISSDDSG</sequence>